<keyword evidence="2" id="KW-1185">Reference proteome</keyword>
<reference evidence="1 2" key="1">
    <citation type="submission" date="2024-01" db="EMBL/GenBank/DDBJ databases">
        <title>The genome sequence of Erythrobacteraceae sp. strain 1XM1-14.</title>
        <authorList>
            <person name="Liu Y."/>
        </authorList>
    </citation>
    <scope>NUCLEOTIDE SEQUENCE [LARGE SCALE GENOMIC DNA]</scope>
    <source>
        <strain evidence="1 2">1XM1-14</strain>
    </source>
</reference>
<organism evidence="1 2">
    <name type="scientific">Altererythrobacter litoralis</name>
    <dbReference type="NCBI Taxonomy" id="3113904"/>
    <lineage>
        <taxon>Bacteria</taxon>
        <taxon>Pseudomonadati</taxon>
        <taxon>Pseudomonadota</taxon>
        <taxon>Alphaproteobacteria</taxon>
        <taxon>Sphingomonadales</taxon>
        <taxon>Erythrobacteraceae</taxon>
        <taxon>Altererythrobacter</taxon>
    </lineage>
</organism>
<sequence>MAMLGQMIRITRKLRRDSRGFGAMELALSLPFVLFLCLGMIEAFGLVATKIDYERAAQRTTDYAFAKRPNTADGTYLVTVARAAASVPAESVAVQIFLECDGTRQSDFNSNCMAGEVPARFVSVEIRQAQATRFDWAALAGIFGVRGFASSIVVTGDSLVRIQ</sequence>
<evidence type="ECO:0000313" key="1">
    <source>
        <dbReference type="EMBL" id="MEE1877261.1"/>
    </source>
</evidence>
<protein>
    <recommendedName>
        <fullName evidence="3">Pilus assembly protein</fullName>
    </recommendedName>
</protein>
<evidence type="ECO:0000313" key="2">
    <source>
        <dbReference type="Proteomes" id="UP001343492"/>
    </source>
</evidence>
<evidence type="ECO:0008006" key="3">
    <source>
        <dbReference type="Google" id="ProtNLM"/>
    </source>
</evidence>
<proteinExistence type="predicted"/>
<comment type="caution">
    <text evidence="1">The sequence shown here is derived from an EMBL/GenBank/DDBJ whole genome shotgun (WGS) entry which is preliminary data.</text>
</comment>
<gene>
    <name evidence="1" type="ORF">VRS74_06130</name>
</gene>
<accession>A0ABU7GGE3</accession>
<dbReference type="Proteomes" id="UP001343492">
    <property type="component" value="Unassembled WGS sequence"/>
</dbReference>
<name>A0ABU7GGE3_9SPHN</name>
<dbReference type="RefSeq" id="WP_354144363.1">
    <property type="nucleotide sequence ID" value="NZ_JAZDQV010000004.1"/>
</dbReference>
<dbReference type="EMBL" id="JAZDQV010000004">
    <property type="protein sequence ID" value="MEE1877261.1"/>
    <property type="molecule type" value="Genomic_DNA"/>
</dbReference>